<keyword evidence="3" id="KW-0804">Transcription</keyword>
<dbReference type="PANTHER" id="PTHR30055:SF234">
    <property type="entry name" value="HTH-TYPE TRANSCRIPTIONAL REGULATOR BETI"/>
    <property type="match status" value="1"/>
</dbReference>
<dbReference type="PANTHER" id="PTHR30055">
    <property type="entry name" value="HTH-TYPE TRANSCRIPTIONAL REGULATOR RUTR"/>
    <property type="match status" value="1"/>
</dbReference>
<evidence type="ECO:0000313" key="6">
    <source>
        <dbReference type="EMBL" id="MBE1492752.1"/>
    </source>
</evidence>
<dbReference type="GO" id="GO:0003700">
    <property type="term" value="F:DNA-binding transcription factor activity"/>
    <property type="evidence" value="ECO:0007669"/>
    <property type="project" value="TreeGrafter"/>
</dbReference>
<protein>
    <submittedName>
        <fullName evidence="6">AcrR family transcriptional regulator</fullName>
    </submittedName>
</protein>
<dbReference type="GO" id="GO:0000976">
    <property type="term" value="F:transcription cis-regulatory region binding"/>
    <property type="evidence" value="ECO:0007669"/>
    <property type="project" value="TreeGrafter"/>
</dbReference>
<keyword evidence="7" id="KW-1185">Reference proteome</keyword>
<proteinExistence type="predicted"/>
<name>A0A927R2M4_9ACTN</name>
<dbReference type="SUPFAM" id="SSF46689">
    <property type="entry name" value="Homeodomain-like"/>
    <property type="match status" value="1"/>
</dbReference>
<dbReference type="PROSITE" id="PS50977">
    <property type="entry name" value="HTH_TETR_2"/>
    <property type="match status" value="1"/>
</dbReference>
<dbReference type="PRINTS" id="PR00455">
    <property type="entry name" value="HTHTETR"/>
</dbReference>
<dbReference type="Proteomes" id="UP000649753">
    <property type="component" value="Unassembled WGS sequence"/>
</dbReference>
<dbReference type="Gene3D" id="1.10.357.10">
    <property type="entry name" value="Tetracycline Repressor, domain 2"/>
    <property type="match status" value="1"/>
</dbReference>
<feature type="domain" description="HTH tetR-type" evidence="5">
    <location>
        <begin position="20"/>
        <end position="80"/>
    </location>
</feature>
<evidence type="ECO:0000259" key="5">
    <source>
        <dbReference type="PROSITE" id="PS50977"/>
    </source>
</evidence>
<gene>
    <name evidence="6" type="ORF">H4W31_008390</name>
</gene>
<evidence type="ECO:0000256" key="3">
    <source>
        <dbReference type="ARBA" id="ARBA00023163"/>
    </source>
</evidence>
<sequence length="219" mass="23881">MSAETGRRRYDSLRRAAQAAETRGEIASAARRLFVAQGWAATTVRDVAREAGVSVPTVYATYGNKTGLTRALAEAADLAADPSRTLADLEGAENDSEGQLAAMAAYDRRLFERAGDVITLVREAGRTEPALAAIYREGRQRADETRIGVFSAWPAGLLREGLDIAKAVDIYAAICNIDVYTTLTDERGWQPEHVERWWTEALIRELLNRGGPTTVPASQ</sequence>
<evidence type="ECO:0000256" key="2">
    <source>
        <dbReference type="ARBA" id="ARBA00023125"/>
    </source>
</evidence>
<evidence type="ECO:0000256" key="1">
    <source>
        <dbReference type="ARBA" id="ARBA00023015"/>
    </source>
</evidence>
<comment type="caution">
    <text evidence="6">The sequence shown here is derived from an EMBL/GenBank/DDBJ whole genome shotgun (WGS) entry which is preliminary data.</text>
</comment>
<dbReference type="RefSeq" id="WP_192771606.1">
    <property type="nucleotide sequence ID" value="NZ_JADBEB010000001.1"/>
</dbReference>
<keyword evidence="2 4" id="KW-0238">DNA-binding</keyword>
<keyword evidence="1" id="KW-0805">Transcription regulation</keyword>
<dbReference type="Pfam" id="PF00440">
    <property type="entry name" value="TetR_N"/>
    <property type="match status" value="1"/>
</dbReference>
<evidence type="ECO:0000313" key="7">
    <source>
        <dbReference type="Proteomes" id="UP000649753"/>
    </source>
</evidence>
<dbReference type="InterPro" id="IPR009057">
    <property type="entry name" value="Homeodomain-like_sf"/>
</dbReference>
<feature type="DNA-binding region" description="H-T-H motif" evidence="4">
    <location>
        <begin position="43"/>
        <end position="62"/>
    </location>
</feature>
<dbReference type="AlphaFoldDB" id="A0A927R2M4"/>
<dbReference type="EMBL" id="JADBEB010000001">
    <property type="protein sequence ID" value="MBE1492752.1"/>
    <property type="molecule type" value="Genomic_DNA"/>
</dbReference>
<dbReference type="InterPro" id="IPR001647">
    <property type="entry name" value="HTH_TetR"/>
</dbReference>
<organism evidence="6 7">
    <name type="scientific">Plantactinospora soyae</name>
    <dbReference type="NCBI Taxonomy" id="1544732"/>
    <lineage>
        <taxon>Bacteria</taxon>
        <taxon>Bacillati</taxon>
        <taxon>Actinomycetota</taxon>
        <taxon>Actinomycetes</taxon>
        <taxon>Micromonosporales</taxon>
        <taxon>Micromonosporaceae</taxon>
        <taxon>Plantactinospora</taxon>
    </lineage>
</organism>
<reference evidence="6" key="1">
    <citation type="submission" date="2020-10" db="EMBL/GenBank/DDBJ databases">
        <title>Sequencing the genomes of 1000 actinobacteria strains.</title>
        <authorList>
            <person name="Klenk H.-P."/>
        </authorList>
    </citation>
    <scope>NUCLEOTIDE SEQUENCE</scope>
    <source>
        <strain evidence="6">DSM 46832</strain>
    </source>
</reference>
<dbReference type="InterPro" id="IPR050109">
    <property type="entry name" value="HTH-type_TetR-like_transc_reg"/>
</dbReference>
<accession>A0A927R2M4</accession>
<evidence type="ECO:0000256" key="4">
    <source>
        <dbReference type="PROSITE-ProRule" id="PRU00335"/>
    </source>
</evidence>